<dbReference type="AlphaFoldDB" id="A0A318KCI4"/>
<reference evidence="1 2" key="1">
    <citation type="submission" date="2018-05" db="EMBL/GenBank/DDBJ databases">
        <title>Genomic Encyclopedia of Type Strains, Phase IV (KMG-IV): sequencing the most valuable type-strain genomes for metagenomic binning, comparative biology and taxonomic classification.</title>
        <authorList>
            <person name="Goeker M."/>
        </authorList>
    </citation>
    <scope>NUCLEOTIDE SEQUENCE [LARGE SCALE GENOMIC DNA]</scope>
    <source>
        <strain evidence="1 2">DSM 44704</strain>
    </source>
</reference>
<accession>A0A318KCI4</accession>
<protein>
    <recommendedName>
        <fullName evidence="3">Homogentisate 1,2-dioxygenase</fullName>
    </recommendedName>
</protein>
<dbReference type="Gene3D" id="2.60.120.10">
    <property type="entry name" value="Jelly Rolls"/>
    <property type="match status" value="2"/>
</dbReference>
<organism evidence="1 2">
    <name type="scientific">Nocardia tenerifensis</name>
    <dbReference type="NCBI Taxonomy" id="228006"/>
    <lineage>
        <taxon>Bacteria</taxon>
        <taxon>Bacillati</taxon>
        <taxon>Actinomycetota</taxon>
        <taxon>Actinomycetes</taxon>
        <taxon>Mycobacteriales</taxon>
        <taxon>Nocardiaceae</taxon>
        <taxon>Nocardia</taxon>
    </lineage>
</organism>
<evidence type="ECO:0000313" key="1">
    <source>
        <dbReference type="EMBL" id="PXX71537.1"/>
    </source>
</evidence>
<dbReference type="Proteomes" id="UP000247569">
    <property type="component" value="Unassembled WGS sequence"/>
</dbReference>
<dbReference type="InterPro" id="IPR011051">
    <property type="entry name" value="RmlC_Cupin_sf"/>
</dbReference>
<proteinExistence type="predicted"/>
<dbReference type="RefSeq" id="WP_040741046.1">
    <property type="nucleotide sequence ID" value="NZ_QJKF01000001.1"/>
</dbReference>
<keyword evidence="2" id="KW-1185">Reference proteome</keyword>
<evidence type="ECO:0000313" key="2">
    <source>
        <dbReference type="Proteomes" id="UP000247569"/>
    </source>
</evidence>
<name>A0A318KCI4_9NOCA</name>
<dbReference type="InterPro" id="IPR014710">
    <property type="entry name" value="RmlC-like_jellyroll"/>
</dbReference>
<dbReference type="SUPFAM" id="SSF51182">
    <property type="entry name" value="RmlC-like cupins"/>
    <property type="match status" value="2"/>
</dbReference>
<gene>
    <name evidence="1" type="ORF">DFR70_101971</name>
</gene>
<dbReference type="EMBL" id="QJKF01000001">
    <property type="protein sequence ID" value="PXX71537.1"/>
    <property type="molecule type" value="Genomic_DNA"/>
</dbReference>
<sequence>MSTVQERFEAFPFDQPPRVFERREDLLLAEPIPSPDGRKRHRDQPPIEAVHFPPEYIDQPFAHPRAVYESEFMRLEWQTMNNRQPFYHRNCDVDEISYQVTGVRTLMTDLGTVDLHPGDFSRLPVGCAHDNYGRQDIHVLFYIPAPVAEALPAAHTSEVVIPPFDGWAPAVTNELITECLGGTGHDIVMAPVDELTLLEQAKSETERLHILRPPLDATGNTALYTSAHVHIGRVYAPASDGRVYRRIRNAQEIQYQLDGERTLVTQRGTVHLVPGDFVRIPVGVAFTSLHASPSAHVTVTSALDLPQIAETTKHATPVDLSQIARLREEVAR</sequence>
<dbReference type="OrthoDB" id="9811253at2"/>
<comment type="caution">
    <text evidence="1">The sequence shown here is derived from an EMBL/GenBank/DDBJ whole genome shotgun (WGS) entry which is preliminary data.</text>
</comment>
<evidence type="ECO:0008006" key="3">
    <source>
        <dbReference type="Google" id="ProtNLM"/>
    </source>
</evidence>